<dbReference type="EMBL" id="MHRF01000007">
    <property type="protein sequence ID" value="OHA18165.1"/>
    <property type="molecule type" value="Genomic_DNA"/>
</dbReference>
<feature type="binding site" evidence="6">
    <location>
        <position position="102"/>
    </location>
    <ligand>
        <name>a divalent metal cation</name>
        <dbReference type="ChEBI" id="CHEBI:60240"/>
        <label>1</label>
    </ligand>
</feature>
<protein>
    <recommendedName>
        <fullName evidence="6 7">Methionine aminopeptidase</fullName>
        <shortName evidence="6">MAP</shortName>
        <shortName evidence="6">MetAP</shortName>
        <ecNumber evidence="6 7">3.4.11.18</ecNumber>
    </recommendedName>
    <alternativeName>
        <fullName evidence="6">Peptidase M</fullName>
    </alternativeName>
</protein>
<dbReference type="SUPFAM" id="SSF55920">
    <property type="entry name" value="Creatinase/aminopeptidase"/>
    <property type="match status" value="1"/>
</dbReference>
<dbReference type="GO" id="GO:0005829">
    <property type="term" value="C:cytosol"/>
    <property type="evidence" value="ECO:0007669"/>
    <property type="project" value="TreeGrafter"/>
</dbReference>
<dbReference type="CDD" id="cd01086">
    <property type="entry name" value="MetAP1"/>
    <property type="match status" value="1"/>
</dbReference>
<evidence type="ECO:0000256" key="6">
    <source>
        <dbReference type="HAMAP-Rule" id="MF_01974"/>
    </source>
</evidence>
<dbReference type="AlphaFoldDB" id="A0A1G2M2P5"/>
<evidence type="ECO:0000256" key="4">
    <source>
        <dbReference type="ARBA" id="ARBA00022723"/>
    </source>
</evidence>
<dbReference type="PANTHER" id="PTHR43330">
    <property type="entry name" value="METHIONINE AMINOPEPTIDASE"/>
    <property type="match status" value="1"/>
</dbReference>
<comment type="similarity">
    <text evidence="6">Belongs to the peptidase M24A family. Methionine aminopeptidase type 1 subfamily.</text>
</comment>
<reference evidence="9 10" key="1">
    <citation type="journal article" date="2016" name="Nat. Commun.">
        <title>Thousands of microbial genomes shed light on interconnected biogeochemical processes in an aquifer system.</title>
        <authorList>
            <person name="Anantharaman K."/>
            <person name="Brown C.T."/>
            <person name="Hug L.A."/>
            <person name="Sharon I."/>
            <person name="Castelle C.J."/>
            <person name="Probst A.J."/>
            <person name="Thomas B.C."/>
            <person name="Singh A."/>
            <person name="Wilkins M.J."/>
            <person name="Karaoz U."/>
            <person name="Brodie E.L."/>
            <person name="Williams K.H."/>
            <person name="Hubbard S.S."/>
            <person name="Banfield J.F."/>
        </authorList>
    </citation>
    <scope>NUCLEOTIDE SEQUENCE [LARGE SCALE GENOMIC DNA]</scope>
</reference>
<gene>
    <name evidence="6" type="primary">map</name>
    <name evidence="9" type="ORF">A2664_01705</name>
</gene>
<feature type="binding site" evidence="6">
    <location>
        <position position="209"/>
    </location>
    <ligand>
        <name>a divalent metal cation</name>
        <dbReference type="ChEBI" id="CHEBI:60240"/>
        <label>2</label>
        <note>catalytic</note>
    </ligand>
</feature>
<keyword evidence="2 6" id="KW-0031">Aminopeptidase</keyword>
<comment type="catalytic activity">
    <reaction evidence="6 7">
        <text>Release of N-terminal amino acids, preferentially methionine, from peptides and arylamides.</text>
        <dbReference type="EC" id="3.4.11.18"/>
    </reaction>
</comment>
<comment type="cofactor">
    <cofactor evidence="6">
        <name>Co(2+)</name>
        <dbReference type="ChEBI" id="CHEBI:48828"/>
    </cofactor>
    <cofactor evidence="6">
        <name>Zn(2+)</name>
        <dbReference type="ChEBI" id="CHEBI:29105"/>
    </cofactor>
    <cofactor evidence="6">
        <name>Mn(2+)</name>
        <dbReference type="ChEBI" id="CHEBI:29035"/>
    </cofactor>
    <cofactor evidence="6">
        <name>Fe(2+)</name>
        <dbReference type="ChEBI" id="CHEBI:29033"/>
    </cofactor>
    <text evidence="6">Binds 2 divalent metal cations per subunit. Has a high-affinity and a low affinity metal-binding site. The true nature of the physiological cofactor is under debate. The enzyme is active with cobalt, zinc, manganese or divalent iron ions. Most likely, methionine aminopeptidases function as mononuclear Fe(2+)-metalloproteases under physiological conditions, and the catalytically relevant metal-binding site has been assigned to the histidine-containing high-affinity site.</text>
</comment>
<accession>A0A1G2M2P5</accession>
<feature type="binding site" evidence="6">
    <location>
        <position position="176"/>
    </location>
    <ligand>
        <name>a divalent metal cation</name>
        <dbReference type="ChEBI" id="CHEBI:60240"/>
        <label>2</label>
        <note>catalytic</note>
    </ligand>
</feature>
<feature type="binding site" evidence="6">
    <location>
        <position position="240"/>
    </location>
    <ligand>
        <name>a divalent metal cation</name>
        <dbReference type="ChEBI" id="CHEBI:60240"/>
        <label>1</label>
    </ligand>
</feature>
<feature type="domain" description="Peptidase M24" evidence="8">
    <location>
        <begin position="12"/>
        <end position="247"/>
    </location>
</feature>
<dbReference type="NCBIfam" id="TIGR00500">
    <property type="entry name" value="met_pdase_I"/>
    <property type="match status" value="1"/>
</dbReference>
<dbReference type="EC" id="3.4.11.18" evidence="6 7"/>
<dbReference type="InterPro" id="IPR000994">
    <property type="entry name" value="Pept_M24"/>
</dbReference>
<dbReference type="Pfam" id="PF00557">
    <property type="entry name" value="Peptidase_M24"/>
    <property type="match status" value="1"/>
</dbReference>
<evidence type="ECO:0000256" key="2">
    <source>
        <dbReference type="ARBA" id="ARBA00022438"/>
    </source>
</evidence>
<proteinExistence type="inferred from homology"/>
<dbReference type="STRING" id="1802301.A2664_01705"/>
<name>A0A1G2M2P5_9BACT</name>
<keyword evidence="4 6" id="KW-0479">Metal-binding</keyword>
<comment type="caution">
    <text evidence="9">The sequence shown here is derived from an EMBL/GenBank/DDBJ whole genome shotgun (WGS) entry which is preliminary data.</text>
</comment>
<dbReference type="PANTHER" id="PTHR43330:SF27">
    <property type="entry name" value="METHIONINE AMINOPEPTIDASE"/>
    <property type="match status" value="1"/>
</dbReference>
<dbReference type="GO" id="GO:0046872">
    <property type="term" value="F:metal ion binding"/>
    <property type="evidence" value="ECO:0007669"/>
    <property type="project" value="UniProtKB-UniRule"/>
</dbReference>
<comment type="function">
    <text evidence="1 6">Removes the N-terminal methionine from nascent proteins. The N-terminal methionine is often cleaved when the second residue in the primary sequence is small and uncharged (Met-Ala-, Cys, Gly, Pro, Ser, Thr, or Val). Requires deformylation of the N(alpha)-formylated initiator methionine before it can be hydrolyzed.</text>
</comment>
<keyword evidence="3 6" id="KW-0645">Protease</keyword>
<dbReference type="PRINTS" id="PR00599">
    <property type="entry name" value="MAPEPTIDASE"/>
</dbReference>
<evidence type="ECO:0000256" key="1">
    <source>
        <dbReference type="ARBA" id="ARBA00002521"/>
    </source>
</evidence>
<sequence>MVTIKNEKEIALLREGGRRLAQVISGLVLAAIPGVSGKELDELAEKLVREKGDIPSFLHYKAGKGGKEYPASLCLSINDEVVHGLPAKKGKSIKEGDLVSIDMGLIHEGMFLDSAVTIGIGKIDPIAKKLISVTKQALEIGIAAARAGNHVGDIGYAIETFITPNKFGIVRELAGHGVGYAVHEDPYVPNYGKQGQGEKLLAGMVIAIEPMVNEGSAKIVLDKDGHTFRTADGKRSAHFEHTVLITDGTAEVLTQ</sequence>
<dbReference type="GO" id="GO:0070006">
    <property type="term" value="F:metalloaminopeptidase activity"/>
    <property type="evidence" value="ECO:0007669"/>
    <property type="project" value="UniProtKB-UniRule"/>
</dbReference>
<dbReference type="InterPro" id="IPR001714">
    <property type="entry name" value="Pept_M24_MAP"/>
</dbReference>
<evidence type="ECO:0000313" key="9">
    <source>
        <dbReference type="EMBL" id="OHA18165.1"/>
    </source>
</evidence>
<dbReference type="InterPro" id="IPR036005">
    <property type="entry name" value="Creatinase/aminopeptidase-like"/>
</dbReference>
<evidence type="ECO:0000256" key="3">
    <source>
        <dbReference type="ARBA" id="ARBA00022670"/>
    </source>
</evidence>
<dbReference type="Gene3D" id="3.90.230.10">
    <property type="entry name" value="Creatinase/methionine aminopeptidase superfamily"/>
    <property type="match status" value="1"/>
</dbReference>
<feature type="binding site" evidence="6">
    <location>
        <position position="83"/>
    </location>
    <ligand>
        <name>substrate</name>
    </ligand>
</feature>
<evidence type="ECO:0000256" key="5">
    <source>
        <dbReference type="ARBA" id="ARBA00022801"/>
    </source>
</evidence>
<dbReference type="GO" id="GO:0006508">
    <property type="term" value="P:proteolysis"/>
    <property type="evidence" value="ECO:0007669"/>
    <property type="project" value="UniProtKB-KW"/>
</dbReference>
<feature type="binding site" evidence="6">
    <location>
        <position position="113"/>
    </location>
    <ligand>
        <name>a divalent metal cation</name>
        <dbReference type="ChEBI" id="CHEBI:60240"/>
        <label>1</label>
    </ligand>
</feature>
<dbReference type="InterPro" id="IPR002467">
    <property type="entry name" value="Pept_M24A_MAP1"/>
</dbReference>
<dbReference type="Proteomes" id="UP000178873">
    <property type="component" value="Unassembled WGS sequence"/>
</dbReference>
<feature type="binding site" evidence="6">
    <location>
        <position position="240"/>
    </location>
    <ligand>
        <name>a divalent metal cation</name>
        <dbReference type="ChEBI" id="CHEBI:60240"/>
        <label>2</label>
        <note>catalytic</note>
    </ligand>
</feature>
<feature type="binding site" evidence="6">
    <location>
        <position position="183"/>
    </location>
    <ligand>
        <name>substrate</name>
    </ligand>
</feature>
<keyword evidence="5 6" id="KW-0378">Hydrolase</keyword>
<comment type="subunit">
    <text evidence="6">Monomer.</text>
</comment>
<evidence type="ECO:0000313" key="10">
    <source>
        <dbReference type="Proteomes" id="UP000178873"/>
    </source>
</evidence>
<feature type="binding site" evidence="6">
    <location>
        <position position="113"/>
    </location>
    <ligand>
        <name>a divalent metal cation</name>
        <dbReference type="ChEBI" id="CHEBI:60240"/>
        <label>2</label>
        <note>catalytic</note>
    </ligand>
</feature>
<evidence type="ECO:0000259" key="8">
    <source>
        <dbReference type="Pfam" id="PF00557"/>
    </source>
</evidence>
<dbReference type="GO" id="GO:0004239">
    <property type="term" value="F:initiator methionyl aminopeptidase activity"/>
    <property type="evidence" value="ECO:0007669"/>
    <property type="project" value="UniProtKB-UniRule"/>
</dbReference>
<organism evidence="9 10">
    <name type="scientific">Candidatus Taylorbacteria bacterium RIFCSPHIGHO2_01_FULL_46_22b</name>
    <dbReference type="NCBI Taxonomy" id="1802301"/>
    <lineage>
        <taxon>Bacteria</taxon>
        <taxon>Candidatus Tayloriibacteriota</taxon>
    </lineage>
</organism>
<evidence type="ECO:0000256" key="7">
    <source>
        <dbReference type="RuleBase" id="RU003653"/>
    </source>
</evidence>
<dbReference type="HAMAP" id="MF_01974">
    <property type="entry name" value="MetAP_1"/>
    <property type="match status" value="1"/>
</dbReference>